<gene>
    <name evidence="4" type="ORF">SMRZ_LOCUS12276</name>
</gene>
<feature type="domain" description="Helicase C-terminal" evidence="3">
    <location>
        <begin position="2"/>
        <end position="35"/>
    </location>
</feature>
<dbReference type="PANTHER" id="PTHR36498">
    <property type="entry name" value="TATA-BINDING PROTEIN-ASSOCIATED FACTOR 172"/>
    <property type="match status" value="1"/>
</dbReference>
<accession>A0A3P7ZIJ9</accession>
<feature type="chain" id="PRO_5018060168" description="Helicase C-terminal domain-containing protein" evidence="2">
    <location>
        <begin position="19"/>
        <end position="167"/>
    </location>
</feature>
<keyword evidence="5" id="KW-1185">Reference proteome</keyword>
<dbReference type="Pfam" id="PF00271">
    <property type="entry name" value="Helicase_C"/>
    <property type="match status" value="1"/>
</dbReference>
<dbReference type="CDD" id="cd18793">
    <property type="entry name" value="SF2_C_SNF"/>
    <property type="match status" value="1"/>
</dbReference>
<protein>
    <recommendedName>
        <fullName evidence="3">Helicase C-terminal domain-containing protein</fullName>
    </recommendedName>
</protein>
<dbReference type="InterPro" id="IPR044972">
    <property type="entry name" value="Mot1"/>
</dbReference>
<evidence type="ECO:0000256" key="1">
    <source>
        <dbReference type="ARBA" id="ARBA00022801"/>
    </source>
</evidence>
<sequence length="167" mass="18984">MMLLTTAVGGLGLNLTGADTVIFVEHDWNPSKDLQNHSIGCGNENIKLGTYWKHSGQKRLTSGELLSYFGHEGKILHTRKQLFALMLSKEARKALIGWECHGSRTIEAFFMTKKVRITSNVTQSYAFTDNSSGDDKDQFYGEVVRVDRTEESRKLPEHRGWDGEYWL</sequence>
<dbReference type="SUPFAM" id="SSF52540">
    <property type="entry name" value="P-loop containing nucleoside triphosphate hydrolases"/>
    <property type="match status" value="1"/>
</dbReference>
<name>A0A3P7ZIJ9_9TREM</name>
<dbReference type="InterPro" id="IPR001650">
    <property type="entry name" value="Helicase_C-like"/>
</dbReference>
<evidence type="ECO:0000313" key="4">
    <source>
        <dbReference type="EMBL" id="VDO99530.1"/>
    </source>
</evidence>
<dbReference type="InterPro" id="IPR049730">
    <property type="entry name" value="SNF2/RAD54-like_C"/>
</dbReference>
<reference evidence="4 5" key="1">
    <citation type="submission" date="2018-11" db="EMBL/GenBank/DDBJ databases">
        <authorList>
            <consortium name="Pathogen Informatics"/>
        </authorList>
    </citation>
    <scope>NUCLEOTIDE SEQUENCE [LARGE SCALE GENOMIC DNA]</scope>
    <source>
        <strain evidence="4 5">Zambia</strain>
    </source>
</reference>
<dbReference type="InterPro" id="IPR027417">
    <property type="entry name" value="P-loop_NTPase"/>
</dbReference>
<dbReference type="EMBL" id="UZAI01007565">
    <property type="protein sequence ID" value="VDO99530.1"/>
    <property type="molecule type" value="Genomic_DNA"/>
</dbReference>
<dbReference type="Gene3D" id="3.40.50.300">
    <property type="entry name" value="P-loop containing nucleotide triphosphate hydrolases"/>
    <property type="match status" value="1"/>
</dbReference>
<dbReference type="AlphaFoldDB" id="A0A3P7ZIJ9"/>
<keyword evidence="2" id="KW-0732">Signal</keyword>
<dbReference type="GO" id="GO:0016887">
    <property type="term" value="F:ATP hydrolysis activity"/>
    <property type="evidence" value="ECO:0007669"/>
    <property type="project" value="InterPro"/>
</dbReference>
<proteinExistence type="predicted"/>
<dbReference type="PANTHER" id="PTHR36498:SF1">
    <property type="entry name" value="TATA-BINDING PROTEIN-ASSOCIATED FACTOR 172"/>
    <property type="match status" value="1"/>
</dbReference>
<evidence type="ECO:0000259" key="3">
    <source>
        <dbReference type="Pfam" id="PF00271"/>
    </source>
</evidence>
<dbReference type="GO" id="GO:0017025">
    <property type="term" value="F:TBP-class protein binding"/>
    <property type="evidence" value="ECO:0007669"/>
    <property type="project" value="InterPro"/>
</dbReference>
<organism evidence="4 5">
    <name type="scientific">Schistosoma margrebowiei</name>
    <dbReference type="NCBI Taxonomy" id="48269"/>
    <lineage>
        <taxon>Eukaryota</taxon>
        <taxon>Metazoa</taxon>
        <taxon>Spiralia</taxon>
        <taxon>Lophotrochozoa</taxon>
        <taxon>Platyhelminthes</taxon>
        <taxon>Trematoda</taxon>
        <taxon>Digenea</taxon>
        <taxon>Strigeidida</taxon>
        <taxon>Schistosomatoidea</taxon>
        <taxon>Schistosomatidae</taxon>
        <taxon>Schistosoma</taxon>
    </lineage>
</organism>
<evidence type="ECO:0000256" key="2">
    <source>
        <dbReference type="SAM" id="SignalP"/>
    </source>
</evidence>
<keyword evidence="1" id="KW-0378">Hydrolase</keyword>
<dbReference type="Proteomes" id="UP000277204">
    <property type="component" value="Unassembled WGS sequence"/>
</dbReference>
<dbReference type="GO" id="GO:0003677">
    <property type="term" value="F:DNA binding"/>
    <property type="evidence" value="ECO:0007669"/>
    <property type="project" value="InterPro"/>
</dbReference>
<feature type="signal peptide" evidence="2">
    <location>
        <begin position="1"/>
        <end position="18"/>
    </location>
</feature>
<evidence type="ECO:0000313" key="5">
    <source>
        <dbReference type="Proteomes" id="UP000277204"/>
    </source>
</evidence>